<dbReference type="Gene3D" id="1.20.1250.20">
    <property type="entry name" value="MFS general substrate transporter like domains"/>
    <property type="match status" value="1"/>
</dbReference>
<comment type="similarity">
    <text evidence="2 7">Belongs to the major facilitator superfamily. Proton-dependent oligopeptide transporter (POT/PTR) (TC 2.A.17) family.</text>
</comment>
<dbReference type="PANTHER" id="PTHR11654">
    <property type="entry name" value="OLIGOPEPTIDE TRANSPORTER-RELATED"/>
    <property type="match status" value="1"/>
</dbReference>
<protein>
    <submittedName>
        <fullName evidence="10">Putative oligopeptide transporter protein</fullName>
    </submittedName>
</protein>
<feature type="transmembrane region" description="Helical" evidence="9">
    <location>
        <begin position="273"/>
        <end position="294"/>
    </location>
</feature>
<evidence type="ECO:0000256" key="3">
    <source>
        <dbReference type="ARBA" id="ARBA00022448"/>
    </source>
</evidence>
<evidence type="ECO:0000256" key="6">
    <source>
        <dbReference type="ARBA" id="ARBA00023136"/>
    </source>
</evidence>
<evidence type="ECO:0000256" key="4">
    <source>
        <dbReference type="ARBA" id="ARBA00022692"/>
    </source>
</evidence>
<feature type="transmembrane region" description="Helical" evidence="9">
    <location>
        <begin position="159"/>
        <end position="179"/>
    </location>
</feature>
<keyword evidence="11" id="KW-1185">Reference proteome</keyword>
<dbReference type="OMA" id="FKCCISP"/>
<dbReference type="AlphaFoldDB" id="M7TAE7"/>
<feature type="transmembrane region" description="Helical" evidence="9">
    <location>
        <begin position="127"/>
        <end position="147"/>
    </location>
</feature>
<evidence type="ECO:0000256" key="9">
    <source>
        <dbReference type="SAM" id="Phobius"/>
    </source>
</evidence>
<evidence type="ECO:0000256" key="2">
    <source>
        <dbReference type="ARBA" id="ARBA00005982"/>
    </source>
</evidence>
<dbReference type="FunFam" id="1.20.1250.20:FF:000085">
    <property type="entry name" value="MFS peptide transporter Ptr2"/>
    <property type="match status" value="1"/>
</dbReference>
<comment type="subcellular location">
    <subcellularLocation>
        <location evidence="1 7">Membrane</location>
        <topology evidence="1 7">Multi-pass membrane protein</topology>
    </subcellularLocation>
</comment>
<dbReference type="GO" id="GO:0071916">
    <property type="term" value="F:dipeptide transmembrane transporter activity"/>
    <property type="evidence" value="ECO:0007669"/>
    <property type="project" value="UniProtKB-ARBA"/>
</dbReference>
<organism evidence="10 11">
    <name type="scientific">Eutypa lata (strain UCR-EL1)</name>
    <name type="common">Grapevine dieback disease fungus</name>
    <name type="synonym">Eutypa armeniacae</name>
    <dbReference type="NCBI Taxonomy" id="1287681"/>
    <lineage>
        <taxon>Eukaryota</taxon>
        <taxon>Fungi</taxon>
        <taxon>Dikarya</taxon>
        <taxon>Ascomycota</taxon>
        <taxon>Pezizomycotina</taxon>
        <taxon>Sordariomycetes</taxon>
        <taxon>Xylariomycetidae</taxon>
        <taxon>Xylariales</taxon>
        <taxon>Diatrypaceae</taxon>
        <taxon>Eutypa</taxon>
    </lineage>
</organism>
<dbReference type="EMBL" id="KB706579">
    <property type="protein sequence ID" value="EMR66851.1"/>
    <property type="molecule type" value="Genomic_DNA"/>
</dbReference>
<keyword evidence="4 7" id="KW-0812">Transmembrane</keyword>
<gene>
    <name evidence="10" type="ORF">UCREL1_6168</name>
</gene>
<proteinExistence type="inferred from homology"/>
<dbReference type="eggNOG" id="KOG1237">
    <property type="taxonomic scope" value="Eukaryota"/>
</dbReference>
<evidence type="ECO:0000256" key="5">
    <source>
        <dbReference type="ARBA" id="ARBA00022989"/>
    </source>
</evidence>
<accession>M7TAE7</accession>
<evidence type="ECO:0000256" key="8">
    <source>
        <dbReference type="SAM" id="MobiDB-lite"/>
    </source>
</evidence>
<keyword evidence="5 9" id="KW-1133">Transmembrane helix</keyword>
<keyword evidence="6 9" id="KW-0472">Membrane</keyword>
<evidence type="ECO:0000313" key="11">
    <source>
        <dbReference type="Proteomes" id="UP000012174"/>
    </source>
</evidence>
<feature type="transmembrane region" description="Helical" evidence="9">
    <location>
        <begin position="249"/>
        <end position="267"/>
    </location>
</feature>
<feature type="transmembrane region" description="Helical" evidence="9">
    <location>
        <begin position="445"/>
        <end position="467"/>
    </location>
</feature>
<feature type="region of interest" description="Disordered" evidence="8">
    <location>
        <begin position="590"/>
        <end position="618"/>
    </location>
</feature>
<dbReference type="InterPro" id="IPR036259">
    <property type="entry name" value="MFS_trans_sf"/>
</dbReference>
<evidence type="ECO:0000313" key="10">
    <source>
        <dbReference type="EMBL" id="EMR66851.1"/>
    </source>
</evidence>
<evidence type="ECO:0000256" key="1">
    <source>
        <dbReference type="ARBA" id="ARBA00004141"/>
    </source>
</evidence>
<dbReference type="HOGENOM" id="CLU_004790_4_1_1"/>
<evidence type="ECO:0000256" key="7">
    <source>
        <dbReference type="RuleBase" id="RU003755"/>
    </source>
</evidence>
<reference evidence="11" key="1">
    <citation type="journal article" date="2013" name="Genome Announc.">
        <title>Draft genome sequence of the grapevine dieback fungus Eutypa lata UCR-EL1.</title>
        <authorList>
            <person name="Blanco-Ulate B."/>
            <person name="Rolshausen P.E."/>
            <person name="Cantu D."/>
        </authorList>
    </citation>
    <scope>NUCLEOTIDE SEQUENCE [LARGE SCALE GENOMIC DNA]</scope>
    <source>
        <strain evidence="11">UCR-EL1</strain>
    </source>
</reference>
<dbReference type="Proteomes" id="UP000012174">
    <property type="component" value="Unassembled WGS sequence"/>
</dbReference>
<feature type="transmembrane region" description="Helical" evidence="9">
    <location>
        <begin position="552"/>
        <end position="573"/>
    </location>
</feature>
<dbReference type="InterPro" id="IPR000109">
    <property type="entry name" value="POT_fam"/>
</dbReference>
<dbReference type="PROSITE" id="PS01023">
    <property type="entry name" value="PTR2_2"/>
    <property type="match status" value="1"/>
</dbReference>
<dbReference type="Pfam" id="PF00854">
    <property type="entry name" value="PTR2"/>
    <property type="match status" value="1"/>
</dbReference>
<dbReference type="OrthoDB" id="8904098at2759"/>
<sequence length="618" mass="67839">MSSAAELDTVEAATANIPAIGKGIAGEKKLDILSSSSNSDKELVGPNGEQYPTKEEFETLPHVVGKVNWIIYSIAFIELCERFGYYGTTAVFVNFIQWPLPEGSTTGAAGTYGQPGALGYGQRTSTALTLFNSFWSYVMPILGGYLADTYWGRYKTINIAIVIATFGHIIIIVSSIPGVLANPSGSLGCFIVGLLFFGTGVGFFKCNISPMIAEQYEHDHPRATIETNNKGERVINDPVMTISHIYMRYYFFINVGALVGQISMVYAEKYVGFWLSYTLPTILFLLCPLLMIWLRNKYHRRPPTGSVVSKSMGTFFLALKGRVSINPVQTWRNCKDGQFWERVKPSKVENKPSWMTFDDAWVDEIRRGFQACKVFAFYPIFWLPYGQMTNNLVSQAATMKLGGVPNDVVHNLNPFALLILIPICDRLVYPALERASIKFTPVKKITAGFATATLAMIIAAIIQHLIYQQSPCGEYASECETPPDISVWVQTPLYVLIASSEIFASITGLEYAFTKSPKNMRSLVTGVFWFAQAFSSAVGQAFVGLATDPLLVWLYTTIAIVSALGGIGFWFTFASLDAQEAALNALPESNFDGNNGGGGAQAKGADEEAGLAEKKEET</sequence>
<dbReference type="InterPro" id="IPR018456">
    <property type="entry name" value="PTR2_symporter_CS"/>
</dbReference>
<keyword evidence="3 7" id="KW-0813">Transport</keyword>
<dbReference type="GO" id="GO:0005886">
    <property type="term" value="C:plasma membrane"/>
    <property type="evidence" value="ECO:0007669"/>
    <property type="project" value="UniProtKB-ARBA"/>
</dbReference>
<feature type="transmembrane region" description="Helical" evidence="9">
    <location>
        <begin position="185"/>
        <end position="204"/>
    </location>
</feature>
<dbReference type="KEGG" id="ela:UCREL1_6168"/>
<feature type="transmembrane region" description="Helical" evidence="9">
    <location>
        <begin position="487"/>
        <end position="511"/>
    </location>
</feature>
<dbReference type="SUPFAM" id="SSF103473">
    <property type="entry name" value="MFS general substrate transporter"/>
    <property type="match status" value="1"/>
</dbReference>
<feature type="transmembrane region" description="Helical" evidence="9">
    <location>
        <begin position="523"/>
        <end position="546"/>
    </location>
</feature>
<name>M7TAE7_EUTLA</name>